<feature type="transmembrane region" description="Helical" evidence="8">
    <location>
        <begin position="315"/>
        <end position="334"/>
    </location>
</feature>
<dbReference type="GO" id="GO:0005886">
    <property type="term" value="C:plasma membrane"/>
    <property type="evidence" value="ECO:0007669"/>
    <property type="project" value="UniProtKB-SubCell"/>
</dbReference>
<dbReference type="InterPro" id="IPR004812">
    <property type="entry name" value="Efflux_drug-R_Bcr/CmlA"/>
</dbReference>
<evidence type="ECO:0000256" key="5">
    <source>
        <dbReference type="ARBA" id="ARBA00022692"/>
    </source>
</evidence>
<dbReference type="Pfam" id="PF07690">
    <property type="entry name" value="MFS_1"/>
    <property type="match status" value="1"/>
</dbReference>
<feature type="transmembrane region" description="Helical" evidence="8">
    <location>
        <begin position="80"/>
        <end position="100"/>
    </location>
</feature>
<dbReference type="InterPro" id="IPR020846">
    <property type="entry name" value="MFS_dom"/>
</dbReference>
<gene>
    <name evidence="10" type="ORF">TM51_08921</name>
</gene>
<feature type="transmembrane region" description="Helical" evidence="8">
    <location>
        <begin position="284"/>
        <end position="303"/>
    </location>
</feature>
<dbReference type="Proteomes" id="UP000014184">
    <property type="component" value="Unassembled WGS sequence"/>
</dbReference>
<reference evidence="10 11" key="1">
    <citation type="journal article" date="2013" name="Genome Announc.">
        <title>Draft Genome Sequence of the Lignocellulose Decomposer Thermobifida fusca Strain TM51.</title>
        <authorList>
            <person name="Toth A."/>
            <person name="Barna T."/>
            <person name="Nagy I."/>
            <person name="Horvath B."/>
            <person name="Nagy I."/>
            <person name="Tancsics A."/>
            <person name="Kriszt B."/>
            <person name="Baka E."/>
            <person name="Fekete C."/>
            <person name="Kukolya J."/>
        </authorList>
    </citation>
    <scope>NUCLEOTIDE SEQUENCE [LARGE SCALE GENOMIC DNA]</scope>
    <source>
        <strain evidence="10 11">TM51</strain>
    </source>
</reference>
<dbReference type="EMBL" id="AOSG01000047">
    <property type="protein sequence ID" value="EOR71175.1"/>
    <property type="molecule type" value="Genomic_DNA"/>
</dbReference>
<evidence type="ECO:0000313" key="11">
    <source>
        <dbReference type="Proteomes" id="UP000014184"/>
    </source>
</evidence>
<keyword evidence="5 8" id="KW-0812">Transmembrane</keyword>
<dbReference type="PROSITE" id="PS50850">
    <property type="entry name" value="MFS"/>
    <property type="match status" value="1"/>
</dbReference>
<feature type="transmembrane region" description="Helical" evidence="8">
    <location>
        <begin position="373"/>
        <end position="394"/>
    </location>
</feature>
<dbReference type="FunFam" id="1.20.1720.10:FF:000005">
    <property type="entry name" value="Bcr/CflA family efflux transporter"/>
    <property type="match status" value="1"/>
</dbReference>
<feature type="transmembrane region" description="Helical" evidence="8">
    <location>
        <begin position="166"/>
        <end position="190"/>
    </location>
</feature>
<dbReference type="CDD" id="cd17320">
    <property type="entry name" value="MFS_MdfA_MDR_like"/>
    <property type="match status" value="1"/>
</dbReference>
<feature type="transmembrane region" description="Helical" evidence="8">
    <location>
        <begin position="340"/>
        <end position="361"/>
    </location>
</feature>
<protein>
    <submittedName>
        <fullName evidence="10">Bcr/CflA subfamily drug resistance transporter</fullName>
    </submittedName>
</protein>
<dbReference type="Gene3D" id="1.20.1720.10">
    <property type="entry name" value="Multidrug resistance protein D"/>
    <property type="match status" value="1"/>
</dbReference>
<evidence type="ECO:0000313" key="10">
    <source>
        <dbReference type="EMBL" id="EOR71175.1"/>
    </source>
</evidence>
<dbReference type="GO" id="GO:1990961">
    <property type="term" value="P:xenobiotic detoxification by transmembrane export across the plasma membrane"/>
    <property type="evidence" value="ECO:0007669"/>
    <property type="project" value="InterPro"/>
</dbReference>
<keyword evidence="6 8" id="KW-1133">Transmembrane helix</keyword>
<comment type="subcellular location">
    <subcellularLocation>
        <location evidence="1">Cell membrane</location>
        <topology evidence="1">Multi-pass membrane protein</topology>
    </subcellularLocation>
</comment>
<feature type="domain" description="Major facilitator superfamily (MFS) profile" evidence="9">
    <location>
        <begin position="42"/>
        <end position="433"/>
    </location>
</feature>
<feature type="transmembrane region" description="Helical" evidence="8">
    <location>
        <begin position="406"/>
        <end position="430"/>
    </location>
</feature>
<proteinExistence type="inferred from homology"/>
<evidence type="ECO:0000256" key="7">
    <source>
        <dbReference type="ARBA" id="ARBA00023136"/>
    </source>
</evidence>
<comment type="similarity">
    <text evidence="2">Belongs to the major facilitator superfamily. Bcr/CmlA family.</text>
</comment>
<dbReference type="PROSITE" id="PS00216">
    <property type="entry name" value="SUGAR_TRANSPORT_1"/>
    <property type="match status" value="1"/>
</dbReference>
<keyword evidence="11" id="KW-1185">Reference proteome</keyword>
<feature type="transmembrane region" description="Helical" evidence="8">
    <location>
        <begin position="137"/>
        <end position="154"/>
    </location>
</feature>
<dbReference type="RefSeq" id="WP_016188794.1">
    <property type="nucleotide sequence ID" value="NZ_AOSG01000047.1"/>
</dbReference>
<comment type="caution">
    <text evidence="10">The sequence shown here is derived from an EMBL/GenBank/DDBJ whole genome shotgun (WGS) entry which is preliminary data.</text>
</comment>
<dbReference type="InterPro" id="IPR005829">
    <property type="entry name" value="Sugar_transporter_CS"/>
</dbReference>
<name>A0A9P2WQG9_THEFU</name>
<evidence type="ECO:0000256" key="6">
    <source>
        <dbReference type="ARBA" id="ARBA00022989"/>
    </source>
</evidence>
<dbReference type="PANTHER" id="PTHR23502:SF132">
    <property type="entry name" value="POLYAMINE TRANSPORTER 2-RELATED"/>
    <property type="match status" value="1"/>
</dbReference>
<evidence type="ECO:0000256" key="4">
    <source>
        <dbReference type="ARBA" id="ARBA00022475"/>
    </source>
</evidence>
<accession>A0A9P2WQG9</accession>
<evidence type="ECO:0000256" key="1">
    <source>
        <dbReference type="ARBA" id="ARBA00004651"/>
    </source>
</evidence>
<evidence type="ECO:0000256" key="3">
    <source>
        <dbReference type="ARBA" id="ARBA00022448"/>
    </source>
</evidence>
<feature type="transmembrane region" description="Helical" evidence="8">
    <location>
        <begin position="107"/>
        <end position="125"/>
    </location>
</feature>
<organism evidence="10 11">
    <name type="scientific">Thermobifida fusca TM51</name>
    <dbReference type="NCBI Taxonomy" id="1169414"/>
    <lineage>
        <taxon>Bacteria</taxon>
        <taxon>Bacillati</taxon>
        <taxon>Actinomycetota</taxon>
        <taxon>Actinomycetes</taxon>
        <taxon>Streptosporangiales</taxon>
        <taxon>Nocardiopsidaceae</taxon>
        <taxon>Thermobifida</taxon>
    </lineage>
</organism>
<feature type="transmembrane region" description="Helical" evidence="8">
    <location>
        <begin position="196"/>
        <end position="216"/>
    </location>
</feature>
<dbReference type="NCBIfam" id="TIGR00710">
    <property type="entry name" value="efflux_Bcr_CflA"/>
    <property type="match status" value="1"/>
</dbReference>
<dbReference type="InterPro" id="IPR011701">
    <property type="entry name" value="MFS"/>
</dbReference>
<keyword evidence="3" id="KW-0813">Transport</keyword>
<dbReference type="PANTHER" id="PTHR23502">
    <property type="entry name" value="MAJOR FACILITATOR SUPERFAMILY"/>
    <property type="match status" value="1"/>
</dbReference>
<sequence>MSLTALRSRTPVISAVLRAPAPRRPTSAPRPQQRPQRSAALLVFVLSLLTATSALATDLYLPAFPEIAADLGATESQVQLTLTAIMVGLAVGQLVLGPLSDRWGRRLPLLIGAAVFTLSSLASAVAPSTEVLSALRLLQGFSAAAGAVISRAVVRDIFHGEDSARFFSRLSLLTGVAPMVAPMLGGQLLLAGSWRLLFVVLALIGVANLVLVYVALPETLPRTPAAGRGTQRGSVLGALLRLQLDPRFMGPTLVMSLSFAMTFTYISAFSFVSESEFGTTPQQFSLIFGVNSLGMVLGNQVNTMLINRMDGPRRLLAGLLGALASVAVLVGLAISEQANVVVVTAALFTMMFFTGLISPNATTLAIASQPSSVAGTGSALLGALQFAIGGGLAATTGMEEGGEASLLSMSVVMLVTAAAAGAVFAGWAFLARRVPAPRTA</sequence>
<dbReference type="AlphaFoldDB" id="A0A9P2WQG9"/>
<evidence type="ECO:0000256" key="2">
    <source>
        <dbReference type="ARBA" id="ARBA00006236"/>
    </source>
</evidence>
<feature type="transmembrane region" description="Helical" evidence="8">
    <location>
        <begin position="248"/>
        <end position="272"/>
    </location>
</feature>
<keyword evidence="7 8" id="KW-0472">Membrane</keyword>
<keyword evidence="4" id="KW-1003">Cell membrane</keyword>
<dbReference type="SUPFAM" id="SSF103473">
    <property type="entry name" value="MFS general substrate transporter"/>
    <property type="match status" value="1"/>
</dbReference>
<dbReference type="InterPro" id="IPR036259">
    <property type="entry name" value="MFS_trans_sf"/>
</dbReference>
<dbReference type="GO" id="GO:0042910">
    <property type="term" value="F:xenobiotic transmembrane transporter activity"/>
    <property type="evidence" value="ECO:0007669"/>
    <property type="project" value="InterPro"/>
</dbReference>
<evidence type="ECO:0000259" key="9">
    <source>
        <dbReference type="PROSITE" id="PS50850"/>
    </source>
</evidence>
<evidence type="ECO:0000256" key="8">
    <source>
        <dbReference type="SAM" id="Phobius"/>
    </source>
</evidence>